<dbReference type="Pfam" id="PF14465">
    <property type="entry name" value="WHD_1st_NFRKB"/>
    <property type="match status" value="1"/>
</dbReference>
<feature type="region of interest" description="Disordered" evidence="3">
    <location>
        <begin position="1"/>
        <end position="26"/>
    </location>
</feature>
<proteinExistence type="predicted"/>
<evidence type="ECO:0000256" key="3">
    <source>
        <dbReference type="SAM" id="MobiDB-lite"/>
    </source>
</evidence>
<dbReference type="PROSITE" id="PS51916">
    <property type="entry name" value="DEUBAD"/>
    <property type="match status" value="1"/>
</dbReference>
<feature type="region of interest" description="Disordered" evidence="3">
    <location>
        <begin position="325"/>
        <end position="408"/>
    </location>
</feature>
<dbReference type="PANTHER" id="PTHR13052">
    <property type="entry name" value="NFRKB-RELATED"/>
    <property type="match status" value="1"/>
</dbReference>
<feature type="compositionally biased region" description="Pro residues" evidence="3">
    <location>
        <begin position="347"/>
        <end position="374"/>
    </location>
</feature>
<feature type="region of interest" description="Disordered" evidence="3">
    <location>
        <begin position="710"/>
        <end position="770"/>
    </location>
</feature>
<evidence type="ECO:0000256" key="2">
    <source>
        <dbReference type="ARBA" id="ARBA00023242"/>
    </source>
</evidence>
<keyword evidence="2" id="KW-0539">Nucleus</keyword>
<dbReference type="InterPro" id="IPR044867">
    <property type="entry name" value="DEUBAD_dom"/>
</dbReference>
<dbReference type="CDD" id="cd21865">
    <property type="entry name" value="DEUBAD_NFRKB"/>
    <property type="match status" value="1"/>
</dbReference>
<dbReference type="AlphaFoldDB" id="A0A6B0VHQ4"/>
<feature type="compositionally biased region" description="Low complexity" evidence="3">
    <location>
        <begin position="172"/>
        <end position="189"/>
    </location>
</feature>
<dbReference type="GO" id="GO:0031011">
    <property type="term" value="C:Ino80 complex"/>
    <property type="evidence" value="ECO:0007669"/>
    <property type="project" value="InterPro"/>
</dbReference>
<organism evidence="5">
    <name type="scientific">Ixodes ricinus</name>
    <name type="common">Common tick</name>
    <name type="synonym">Acarus ricinus</name>
    <dbReference type="NCBI Taxonomy" id="34613"/>
    <lineage>
        <taxon>Eukaryota</taxon>
        <taxon>Metazoa</taxon>
        <taxon>Ecdysozoa</taxon>
        <taxon>Arthropoda</taxon>
        <taxon>Chelicerata</taxon>
        <taxon>Arachnida</taxon>
        <taxon>Acari</taxon>
        <taxon>Parasitiformes</taxon>
        <taxon>Ixodida</taxon>
        <taxon>Ixodoidea</taxon>
        <taxon>Ixodidae</taxon>
        <taxon>Ixodinae</taxon>
        <taxon>Ixodes</taxon>
    </lineage>
</organism>
<name>A0A6B0VHQ4_IXORI</name>
<dbReference type="InterPro" id="IPR025220">
    <property type="entry name" value="NFRKB_WH_1"/>
</dbReference>
<dbReference type="EMBL" id="GIFC01018705">
    <property type="protein sequence ID" value="MXV00789.1"/>
    <property type="molecule type" value="Transcribed_RNA"/>
</dbReference>
<dbReference type="InterPro" id="IPR024867">
    <property type="entry name" value="NFRKB"/>
</dbReference>
<feature type="compositionally biased region" description="Basic residues" evidence="3">
    <location>
        <begin position="710"/>
        <end position="720"/>
    </location>
</feature>
<feature type="compositionally biased region" description="Pro residues" evidence="3">
    <location>
        <begin position="387"/>
        <end position="397"/>
    </location>
</feature>
<dbReference type="Pfam" id="PF25793">
    <property type="entry name" value="WHD_2nd_NFRKB"/>
    <property type="match status" value="1"/>
</dbReference>
<feature type="region of interest" description="Disordered" evidence="3">
    <location>
        <begin position="168"/>
        <end position="189"/>
    </location>
</feature>
<dbReference type="Gene3D" id="1.10.10.2430">
    <property type="entry name" value="NFRKB winged helix-like domain"/>
    <property type="match status" value="1"/>
</dbReference>
<comment type="subcellular location">
    <subcellularLocation>
        <location evidence="1">Nucleus</location>
    </subcellularLocation>
</comment>
<dbReference type="PANTHER" id="PTHR13052:SF3">
    <property type="entry name" value="NUCLEAR FACTOR RELATED TO KAPPA-B-BINDING PROTEIN"/>
    <property type="match status" value="1"/>
</dbReference>
<feature type="compositionally biased region" description="Acidic residues" evidence="3">
    <location>
        <begin position="375"/>
        <end position="385"/>
    </location>
</feature>
<dbReference type="InterPro" id="IPR057748">
    <property type="entry name" value="NFRKB_WH_2"/>
</dbReference>
<feature type="domain" description="DEUBAD" evidence="4">
    <location>
        <begin position="40"/>
        <end position="157"/>
    </location>
</feature>
<evidence type="ECO:0000256" key="1">
    <source>
        <dbReference type="ARBA" id="ARBA00004123"/>
    </source>
</evidence>
<evidence type="ECO:0000259" key="4">
    <source>
        <dbReference type="PROSITE" id="PS51916"/>
    </source>
</evidence>
<dbReference type="GO" id="GO:0002020">
    <property type="term" value="F:protease binding"/>
    <property type="evidence" value="ECO:0007669"/>
    <property type="project" value="TreeGrafter"/>
</dbReference>
<accession>A0A6B0VHQ4</accession>
<protein>
    <submittedName>
        <fullName evidence="5">Putative r-kappa-b</fullName>
    </submittedName>
</protein>
<feature type="compositionally biased region" description="Basic and acidic residues" evidence="3">
    <location>
        <begin position="730"/>
        <end position="743"/>
    </location>
</feature>
<sequence>MTREARPRWSQVNGDLSSDSDDDDEATERCLLGGSLVQVPQVLCEEETLLRAVLSIDTWNNVLTETHKLRLMDFLPLFPENDKEEKVETLQRLFSGCNFKFGNPIRAFFSRLREGLLVPDIARTASLVQRASYRDYQLHQRRYHCRLLQEVLISRKRLLEAALDWGPPGCPRGPRGAPPRSRAPRSRAPGLRVPLAQRARWRYCTELQELRDRLGDTTTEDEDDLPEGGAPPKLLREFRRQLHRLETSLGPDMRRVASTLSAGPLGPHRCDTNSGRFLSKCLTLSEITEERFRDMLLLHRHKRLAGLDHAELDTSSVTLDDLIGRTNLSRKPRPQESRPKKARVAVAPPPVVGERAPSPPAPEAPPPAPPSPPPPEEEEEEEELPVEAPPPSPPAARPPSACSVGPPPSPPCRPSCFFALLRDLFSETPEHKMSAAKLEERVRAWSHSPGAQLAEWCSPRKDSWADMVSSALRFLAGDYIGVLPENFVPYLDYKEKQQQWQWIGAGRDSDLQSLALCQHWLQGREQVAPDALDASQGSPPPPKCTTDWTVRPTTDEERGDYRSQECIRYQNPHRAFTFRVHGYEAVVGPVKGVYGKESGVNKAREHSLLVSDRPPFVTILSLVRDAAARLPNGEGTRADICELLKDSQYLAPASDQQIHTVVSGALDRLHYEKDPCVKYDVNRKLWIYLHRSRTEEEFEKIHQAQAAAARAKKAIQKSKAPRLAAASGAHEPRPQRPRPEEGGPRSPAKRASRDEPEPEPPARAKGFQTIVIKQEPKSKPLVARLVPGSQVVCNLVGGPRPALRLQQQPQPQPAASFGPRLLAVPKAPPVSAAPATLAPPVLLSGPTQPTVVLANQVKGSPAYVMAPPVVGVVGGQPLKGIKVIPVPPRGARPLLARLIGPPLRPPLAPRPLLLQVQAGEAPPTEGPQ</sequence>
<feature type="region of interest" description="Disordered" evidence="3">
    <location>
        <begin position="213"/>
        <end position="234"/>
    </location>
</feature>
<reference evidence="5" key="1">
    <citation type="submission" date="2019-12" db="EMBL/GenBank/DDBJ databases">
        <title>An insight into the sialome of adult female Ixodes ricinus ticks feeding for 6 days.</title>
        <authorList>
            <person name="Perner J."/>
            <person name="Ribeiro J.M.C."/>
        </authorList>
    </citation>
    <scope>NUCLEOTIDE SEQUENCE</scope>
    <source>
        <strain evidence="5">Semi-engorged</strain>
        <tissue evidence="5">Salivary glands</tissue>
    </source>
</reference>
<dbReference type="InterPro" id="IPR038106">
    <property type="entry name" value="NFRKB_winged_sf"/>
</dbReference>
<evidence type="ECO:0000313" key="5">
    <source>
        <dbReference type="EMBL" id="MXV00789.1"/>
    </source>
</evidence>